<dbReference type="Proteomes" id="UP000217918">
    <property type="component" value="Unassembled WGS sequence"/>
</dbReference>
<dbReference type="OrthoDB" id="2321746at2"/>
<reference evidence="1" key="2">
    <citation type="submission" date="2020-12" db="EMBL/GenBank/DDBJ databases">
        <authorList>
            <person name="Mcmullen J.G."/>
        </authorList>
    </citation>
    <scope>NUCLEOTIDE SEQUENCE</scope>
    <source>
        <strain evidence="1">Dm-2019-70</strain>
    </source>
</reference>
<evidence type="ECO:0000313" key="3">
    <source>
        <dbReference type="Proteomes" id="UP000217918"/>
    </source>
</evidence>
<gene>
    <name evidence="2" type="ORF">CNR29_09150</name>
    <name evidence="1" type="ORF">JK167_05705</name>
</gene>
<dbReference type="AlphaFoldDB" id="A0A0C1M4R6"/>
<comment type="caution">
    <text evidence="2">The sequence shown here is derived from an EMBL/GenBank/DDBJ whole genome shotgun (WGS) entry which is preliminary data.</text>
</comment>
<dbReference type="Proteomes" id="UP000676478">
    <property type="component" value="Unassembled WGS sequence"/>
</dbReference>
<dbReference type="EMBL" id="NVYO01000001">
    <property type="protein sequence ID" value="PBQ24166.1"/>
    <property type="molecule type" value="Genomic_DNA"/>
</dbReference>
<protein>
    <submittedName>
        <fullName evidence="2">Uncharacterized protein</fullName>
    </submittedName>
</protein>
<sequence length="294" mass="33564">MQRVIFLVTSLNGMHKPNFTKQLLQALQQGQQVVILAALIDFEATWTVRAFLNRLAQTEPQVKQIELLTLADLFKDESGLTLTSDERNMPDLVAFDERLFVDDQEQVKRYLNAGHLVAERRQLDDETPMVLRQYQTDQLVQIDTYDLSGRVVGIEKIVDEVAQTSYVLNQKGEAVLRFVRHERPIEKVYNLSATSAMLATQFAEAKQAAAMTNMSKRERDRAAAEVADQTSIIKTTETYYGVLAYSNYQRFGQVYAFYESLLSRLMTPTTRLYVDLADNAALAPQMPDQLIFNY</sequence>
<name>A0A0C1M4R6_LEVBR</name>
<organism evidence="2 3">
    <name type="scientific">Levilactobacillus brevis</name>
    <name type="common">Lactobacillus brevis</name>
    <dbReference type="NCBI Taxonomy" id="1580"/>
    <lineage>
        <taxon>Bacteria</taxon>
        <taxon>Bacillati</taxon>
        <taxon>Bacillota</taxon>
        <taxon>Bacilli</taxon>
        <taxon>Lactobacillales</taxon>
        <taxon>Lactobacillaceae</taxon>
        <taxon>Levilactobacillus</taxon>
    </lineage>
</organism>
<proteinExistence type="predicted"/>
<dbReference type="EMBL" id="JAERKF010000005">
    <property type="protein sequence ID" value="MBS1010326.1"/>
    <property type="molecule type" value="Genomic_DNA"/>
</dbReference>
<evidence type="ECO:0000313" key="2">
    <source>
        <dbReference type="EMBL" id="PBQ24166.1"/>
    </source>
</evidence>
<accession>A0A0C1M4R6</accession>
<evidence type="ECO:0000313" key="1">
    <source>
        <dbReference type="EMBL" id="MBS1010326.1"/>
    </source>
</evidence>
<dbReference type="RefSeq" id="WP_039105338.1">
    <property type="nucleotide sequence ID" value="NZ_CAKMAP010000001.1"/>
</dbReference>
<reference evidence="1" key="3">
    <citation type="submission" date="2022-09" db="EMBL/GenBank/DDBJ databases">
        <title>Genome-inferred correspondence between phylogeny and metabolic traits in the wild Drosophila gut microbiome.</title>
        <authorList>
            <person name="Bueno E."/>
            <person name="Blow F."/>
            <person name="Douglas A.E."/>
        </authorList>
    </citation>
    <scope>NUCLEOTIDE SEQUENCE</scope>
    <source>
        <strain evidence="1">Dm-2019-70</strain>
    </source>
</reference>
<reference evidence="2 3" key="1">
    <citation type="submission" date="2017-09" db="EMBL/GenBank/DDBJ databases">
        <title>Genome sequence of Lactobacillus brevis D7.</title>
        <authorList>
            <person name="Kwon M.-S."/>
            <person name="Lim S.K."/>
            <person name="Choi H.-J."/>
        </authorList>
    </citation>
    <scope>NUCLEOTIDE SEQUENCE [LARGE SCALE GENOMIC DNA]</scope>
    <source>
        <strain evidence="2 3">D7</strain>
    </source>
</reference>